<dbReference type="SUPFAM" id="SSF53335">
    <property type="entry name" value="S-adenosyl-L-methionine-dependent methyltransferases"/>
    <property type="match status" value="1"/>
</dbReference>
<evidence type="ECO:0000259" key="1">
    <source>
        <dbReference type="Pfam" id="PF13847"/>
    </source>
</evidence>
<dbReference type="Pfam" id="PF13847">
    <property type="entry name" value="Methyltransf_31"/>
    <property type="match status" value="1"/>
</dbReference>
<organism evidence="2 3">
    <name type="scientific">Elaphomyces granulatus</name>
    <dbReference type="NCBI Taxonomy" id="519963"/>
    <lineage>
        <taxon>Eukaryota</taxon>
        <taxon>Fungi</taxon>
        <taxon>Dikarya</taxon>
        <taxon>Ascomycota</taxon>
        <taxon>Pezizomycotina</taxon>
        <taxon>Eurotiomycetes</taxon>
        <taxon>Eurotiomycetidae</taxon>
        <taxon>Eurotiales</taxon>
        <taxon>Elaphomycetaceae</taxon>
        <taxon>Elaphomyces</taxon>
    </lineage>
</organism>
<dbReference type="InterPro" id="IPR029063">
    <property type="entry name" value="SAM-dependent_MTases_sf"/>
</dbReference>
<sequence length="330" mass="36586">MGDRGPDTERPSNFYDSPYLAEYYDLWVDANKKTLKAQEDASVYLSALERDLVKGCTRQLSQDNPFTVLDVGTGTGRVLVNLANDAVNAGIDLSNVELIGVDIEPAMVQRSKDIEKETESMARVGKVTWALGEAVSLTSVPALQDRLGRVDALIFAVGSISHLISPEEPQLFSSQVATLLTPKSGRAYLTIQNDLIQSRSISSPPLNTDITWLEVNAQDFPSKLHPGIIYKQYPLEKSEIKGQIRTDNYRFQVVRKADSGDQEVIENNNITLSLRVWDEAEFVQWAKNAGLHCSEIITGDIETYYVFKLSDSQDIPPVPRTCVSPATIFS</sequence>
<dbReference type="Proteomes" id="UP000243515">
    <property type="component" value="Unassembled WGS sequence"/>
</dbReference>
<feature type="domain" description="Methyltransferase" evidence="1">
    <location>
        <begin position="67"/>
        <end position="117"/>
    </location>
</feature>
<name>A0A232LUI9_9EURO</name>
<protein>
    <recommendedName>
        <fullName evidence="1">Methyltransferase domain-containing protein</fullName>
    </recommendedName>
</protein>
<keyword evidence="3" id="KW-1185">Reference proteome</keyword>
<evidence type="ECO:0000313" key="3">
    <source>
        <dbReference type="Proteomes" id="UP000243515"/>
    </source>
</evidence>
<gene>
    <name evidence="2" type="ORF">Egran_04396</name>
</gene>
<dbReference type="AlphaFoldDB" id="A0A232LUI9"/>
<comment type="caution">
    <text evidence="2">The sequence shown here is derived from an EMBL/GenBank/DDBJ whole genome shotgun (WGS) entry which is preliminary data.</text>
</comment>
<dbReference type="InterPro" id="IPR025714">
    <property type="entry name" value="Methyltranfer_dom"/>
</dbReference>
<evidence type="ECO:0000313" key="2">
    <source>
        <dbReference type="EMBL" id="OXV07840.1"/>
    </source>
</evidence>
<accession>A0A232LUI9</accession>
<proteinExistence type="predicted"/>
<dbReference type="Gene3D" id="3.40.50.150">
    <property type="entry name" value="Vaccinia Virus protein VP39"/>
    <property type="match status" value="1"/>
</dbReference>
<reference evidence="2 3" key="1">
    <citation type="journal article" date="2015" name="Environ. Microbiol.">
        <title>Metagenome sequence of Elaphomyces granulatus from sporocarp tissue reveals Ascomycota ectomycorrhizal fingerprints of genome expansion and a Proteobacteria-rich microbiome.</title>
        <authorList>
            <person name="Quandt C.A."/>
            <person name="Kohler A."/>
            <person name="Hesse C.N."/>
            <person name="Sharpton T.J."/>
            <person name="Martin F."/>
            <person name="Spatafora J.W."/>
        </authorList>
    </citation>
    <scope>NUCLEOTIDE SEQUENCE [LARGE SCALE GENOMIC DNA]</scope>
    <source>
        <strain evidence="2 3">OSC145934</strain>
    </source>
</reference>
<dbReference type="OrthoDB" id="5339271at2759"/>
<dbReference type="CDD" id="cd02440">
    <property type="entry name" value="AdoMet_MTases"/>
    <property type="match status" value="1"/>
</dbReference>
<dbReference type="EMBL" id="NPHW01004508">
    <property type="protein sequence ID" value="OXV07840.1"/>
    <property type="molecule type" value="Genomic_DNA"/>
</dbReference>